<dbReference type="Gramene" id="mRNA:HanXRQr2_Chr06g0271471">
    <property type="protein sequence ID" value="CDS:HanXRQr2_Chr06g0271471.1"/>
    <property type="gene ID" value="HanXRQr2_Chr06g0271471"/>
</dbReference>
<sequence>MNFLMHKFFYFYYVHFGHFIHFKKLQILCQTPNTSKKLQLLATNYQPWL</sequence>
<organism evidence="1 2">
    <name type="scientific">Helianthus annuus</name>
    <name type="common">Common sunflower</name>
    <dbReference type="NCBI Taxonomy" id="4232"/>
    <lineage>
        <taxon>Eukaryota</taxon>
        <taxon>Viridiplantae</taxon>
        <taxon>Streptophyta</taxon>
        <taxon>Embryophyta</taxon>
        <taxon>Tracheophyta</taxon>
        <taxon>Spermatophyta</taxon>
        <taxon>Magnoliopsida</taxon>
        <taxon>eudicotyledons</taxon>
        <taxon>Gunneridae</taxon>
        <taxon>Pentapetalae</taxon>
        <taxon>asterids</taxon>
        <taxon>campanulids</taxon>
        <taxon>Asterales</taxon>
        <taxon>Asteraceae</taxon>
        <taxon>Asteroideae</taxon>
        <taxon>Heliantheae alliance</taxon>
        <taxon>Heliantheae</taxon>
        <taxon>Helianthus</taxon>
    </lineage>
</organism>
<proteinExistence type="predicted"/>
<reference evidence="1" key="1">
    <citation type="journal article" date="2017" name="Nature">
        <title>The sunflower genome provides insights into oil metabolism, flowering and Asterid evolution.</title>
        <authorList>
            <person name="Badouin H."/>
            <person name="Gouzy J."/>
            <person name="Grassa C.J."/>
            <person name="Murat F."/>
            <person name="Staton S.E."/>
            <person name="Cottret L."/>
            <person name="Lelandais-Briere C."/>
            <person name="Owens G.L."/>
            <person name="Carrere S."/>
            <person name="Mayjonade B."/>
            <person name="Legrand L."/>
            <person name="Gill N."/>
            <person name="Kane N.C."/>
            <person name="Bowers J.E."/>
            <person name="Hubner S."/>
            <person name="Bellec A."/>
            <person name="Berard A."/>
            <person name="Berges H."/>
            <person name="Blanchet N."/>
            <person name="Boniface M.C."/>
            <person name="Brunel D."/>
            <person name="Catrice O."/>
            <person name="Chaidir N."/>
            <person name="Claudel C."/>
            <person name="Donnadieu C."/>
            <person name="Faraut T."/>
            <person name="Fievet G."/>
            <person name="Helmstetter N."/>
            <person name="King M."/>
            <person name="Knapp S.J."/>
            <person name="Lai Z."/>
            <person name="Le Paslier M.C."/>
            <person name="Lippi Y."/>
            <person name="Lorenzon L."/>
            <person name="Mandel J.R."/>
            <person name="Marage G."/>
            <person name="Marchand G."/>
            <person name="Marquand E."/>
            <person name="Bret-Mestries E."/>
            <person name="Morien E."/>
            <person name="Nambeesan S."/>
            <person name="Nguyen T."/>
            <person name="Pegot-Espagnet P."/>
            <person name="Pouilly N."/>
            <person name="Raftis F."/>
            <person name="Sallet E."/>
            <person name="Schiex T."/>
            <person name="Thomas J."/>
            <person name="Vandecasteele C."/>
            <person name="Vares D."/>
            <person name="Vear F."/>
            <person name="Vautrin S."/>
            <person name="Crespi M."/>
            <person name="Mangin B."/>
            <person name="Burke J.M."/>
            <person name="Salse J."/>
            <person name="Munos S."/>
            <person name="Vincourt P."/>
            <person name="Rieseberg L.H."/>
            <person name="Langlade N.B."/>
        </authorList>
    </citation>
    <scope>NUCLEOTIDE SEQUENCE</scope>
    <source>
        <tissue evidence="1">Leaves</tissue>
    </source>
</reference>
<dbReference type="AlphaFoldDB" id="A0A9K3NKX4"/>
<evidence type="ECO:0000313" key="2">
    <source>
        <dbReference type="Proteomes" id="UP000215914"/>
    </source>
</evidence>
<accession>A0A9K3NKX4</accession>
<reference evidence="1" key="2">
    <citation type="submission" date="2020-06" db="EMBL/GenBank/DDBJ databases">
        <title>Helianthus annuus Genome sequencing and assembly Release 2.</title>
        <authorList>
            <person name="Gouzy J."/>
            <person name="Langlade N."/>
            <person name="Munos S."/>
        </authorList>
    </citation>
    <scope>NUCLEOTIDE SEQUENCE</scope>
    <source>
        <tissue evidence="1">Leaves</tissue>
    </source>
</reference>
<comment type="caution">
    <text evidence="1">The sequence shown here is derived from an EMBL/GenBank/DDBJ whole genome shotgun (WGS) entry which is preliminary data.</text>
</comment>
<dbReference type="Proteomes" id="UP000215914">
    <property type="component" value="Unassembled WGS sequence"/>
</dbReference>
<protein>
    <submittedName>
        <fullName evidence="1">Uncharacterized protein</fullName>
    </submittedName>
</protein>
<evidence type="ECO:0000313" key="1">
    <source>
        <dbReference type="EMBL" id="KAF5803450.1"/>
    </source>
</evidence>
<keyword evidence="2" id="KW-1185">Reference proteome</keyword>
<dbReference type="EMBL" id="MNCJ02000321">
    <property type="protein sequence ID" value="KAF5803450.1"/>
    <property type="molecule type" value="Genomic_DNA"/>
</dbReference>
<name>A0A9K3NKX4_HELAN</name>
<gene>
    <name evidence="1" type="ORF">HanXRQr2_Chr06g0271471</name>
</gene>